<name>A0A5A5TA13_9CHLR</name>
<dbReference type="RefSeq" id="WP_149400755.1">
    <property type="nucleotide sequence ID" value="NZ_BIXY01000014.1"/>
</dbReference>
<protein>
    <submittedName>
        <fullName evidence="1">Uncharacterized protein</fullName>
    </submittedName>
</protein>
<accession>A0A5A5TA13</accession>
<evidence type="ECO:0000313" key="1">
    <source>
        <dbReference type="EMBL" id="GCF07744.1"/>
    </source>
</evidence>
<sequence length="209" mass="24382">MLRTPDDFDETNRFEVQSYIEDTQPALQTDENPKITREVQEIIRLAQSNAKGWIETIQLLYADTYVNLNEGKLRLLARKEGRKIAEELSKSNSYEGLEELLDIYVEHFLGQFAETSKDDEHIGPMLSAQDWEIQSIVARDKEDAPPRHMRHYHQRDLGVIQAIRHLHISLDDAPNHLEEIHSWADKYDKMYSNPRKGVEWPTPDTFPGK</sequence>
<keyword evidence="2" id="KW-1185">Reference proteome</keyword>
<reference evidence="1 2" key="1">
    <citation type="submission" date="2019-01" db="EMBL/GenBank/DDBJ databases">
        <title>Draft genome sequence of Dictyobacter sp. Uno17.</title>
        <authorList>
            <person name="Wang C.M."/>
            <person name="Zheng Y."/>
            <person name="Sakai Y."/>
            <person name="Abe K."/>
            <person name="Yokota A."/>
            <person name="Yabe S."/>
        </authorList>
    </citation>
    <scope>NUCLEOTIDE SEQUENCE [LARGE SCALE GENOMIC DNA]</scope>
    <source>
        <strain evidence="1 2">Uno17</strain>
    </source>
</reference>
<dbReference type="AlphaFoldDB" id="A0A5A5TA13"/>
<evidence type="ECO:0000313" key="2">
    <source>
        <dbReference type="Proteomes" id="UP000322530"/>
    </source>
</evidence>
<organism evidence="1 2">
    <name type="scientific">Dictyobacter arantiisoli</name>
    <dbReference type="NCBI Taxonomy" id="2014874"/>
    <lineage>
        <taxon>Bacteria</taxon>
        <taxon>Bacillati</taxon>
        <taxon>Chloroflexota</taxon>
        <taxon>Ktedonobacteria</taxon>
        <taxon>Ktedonobacterales</taxon>
        <taxon>Dictyobacteraceae</taxon>
        <taxon>Dictyobacter</taxon>
    </lineage>
</organism>
<comment type="caution">
    <text evidence="1">The sequence shown here is derived from an EMBL/GenBank/DDBJ whole genome shotgun (WGS) entry which is preliminary data.</text>
</comment>
<dbReference type="EMBL" id="BIXY01000014">
    <property type="protein sequence ID" value="GCF07744.1"/>
    <property type="molecule type" value="Genomic_DNA"/>
</dbReference>
<dbReference type="Proteomes" id="UP000322530">
    <property type="component" value="Unassembled WGS sequence"/>
</dbReference>
<gene>
    <name evidence="1" type="ORF">KDI_13080</name>
</gene>
<proteinExistence type="predicted"/>